<reference evidence="1" key="1">
    <citation type="submission" date="2022-03" db="EMBL/GenBank/DDBJ databases">
        <title>Draft genome sequence of Aduncisulcus paluster, a free-living microaerophilic Fornicata.</title>
        <authorList>
            <person name="Yuyama I."/>
            <person name="Kume K."/>
            <person name="Tamura T."/>
            <person name="Inagaki Y."/>
            <person name="Hashimoto T."/>
        </authorList>
    </citation>
    <scope>NUCLEOTIDE SEQUENCE</scope>
    <source>
        <strain evidence="1">NY0171</strain>
    </source>
</reference>
<accession>A0ABQ5KGK5</accession>
<comment type="caution">
    <text evidence="1">The sequence shown here is derived from an EMBL/GenBank/DDBJ whole genome shotgun (WGS) entry which is preliminary data.</text>
</comment>
<sequence length="310" mass="36264">MADSHSRFRENTNLYNTLFQENKDLLICQFETLKEELEKISSTKLTEMANLFIEIMANFTYVVSDDVCKDIFISMGSKIFEVGKILKSEETMFHFLAVFRHFLYKTKDTQGKKDIFELINGSYLDWLDLCTSSTSFNMLMLVFSNSALIPGKRSVMFNLVFEKIMEKVPSFPISSVPDVLSVLLVFSQRIQFRETIFTSSKDYLVKWYSDLTLNGDVDGNYVARWLELVRHFAAARISMDTLIPLCDEYVRSARFSRPKYKETCEKYLAFTHRVTKDEVMNESVSEFITLPQLFHLEKDLNELTKEYEKE</sequence>
<keyword evidence="2" id="KW-1185">Reference proteome</keyword>
<protein>
    <submittedName>
        <fullName evidence="1">Uncharacterized protein</fullName>
    </submittedName>
</protein>
<proteinExistence type="predicted"/>
<gene>
    <name evidence="1" type="ORF">ADUPG1_006025</name>
</gene>
<dbReference type="Proteomes" id="UP001057375">
    <property type="component" value="Unassembled WGS sequence"/>
</dbReference>
<organism evidence="1 2">
    <name type="scientific">Aduncisulcus paluster</name>
    <dbReference type="NCBI Taxonomy" id="2918883"/>
    <lineage>
        <taxon>Eukaryota</taxon>
        <taxon>Metamonada</taxon>
        <taxon>Carpediemonas-like organisms</taxon>
        <taxon>Aduncisulcus</taxon>
    </lineage>
</organism>
<dbReference type="EMBL" id="BQXS01009711">
    <property type="protein sequence ID" value="GKT31639.1"/>
    <property type="molecule type" value="Genomic_DNA"/>
</dbReference>
<name>A0ABQ5KGK5_9EUKA</name>
<evidence type="ECO:0000313" key="1">
    <source>
        <dbReference type="EMBL" id="GKT31639.1"/>
    </source>
</evidence>
<evidence type="ECO:0000313" key="2">
    <source>
        <dbReference type="Proteomes" id="UP001057375"/>
    </source>
</evidence>
<feature type="non-terminal residue" evidence="1">
    <location>
        <position position="310"/>
    </location>
</feature>